<proteinExistence type="predicted"/>
<accession>A0ABR8JG93</accession>
<evidence type="ECO:0000313" key="2">
    <source>
        <dbReference type="EMBL" id="MBD2714845.1"/>
    </source>
</evidence>
<keyword evidence="1" id="KW-0812">Transmembrane</keyword>
<evidence type="ECO:0000313" key="3">
    <source>
        <dbReference type="Proteomes" id="UP000642468"/>
    </source>
</evidence>
<reference evidence="2 3" key="1">
    <citation type="submission" date="2020-09" db="EMBL/GenBank/DDBJ databases">
        <authorList>
            <person name="Kim M.K."/>
        </authorList>
    </citation>
    <scope>NUCLEOTIDE SEQUENCE [LARGE SCALE GENOMIC DNA]</scope>
    <source>
        <strain evidence="2 3">BT646</strain>
    </source>
</reference>
<protein>
    <recommendedName>
        <fullName evidence="4">DUF2752 domain-containing protein</fullName>
    </recommendedName>
</protein>
<sequence length="126" mass="13842">MLTYSTRAGLLLLTLLLTSLPVLFGGYVNETAPYRPTTRYVAGRCTRYCEAHGCPHATAANSPAYRQLRPLYHATIAALAAGGASWYAAANIGVFLVIIPLVLLWLTYGLLRNAVLIRRLKKQLHD</sequence>
<dbReference type="Proteomes" id="UP000642468">
    <property type="component" value="Unassembled WGS sequence"/>
</dbReference>
<comment type="caution">
    <text evidence="2">The sequence shown here is derived from an EMBL/GenBank/DDBJ whole genome shotgun (WGS) entry which is preliminary data.</text>
</comment>
<keyword evidence="3" id="KW-1185">Reference proteome</keyword>
<keyword evidence="1" id="KW-1133">Transmembrane helix</keyword>
<keyword evidence="1" id="KW-0472">Membrane</keyword>
<name>A0ABR8JG93_9BACT</name>
<dbReference type="RefSeq" id="WP_190783832.1">
    <property type="nucleotide sequence ID" value="NZ_JACWZZ010000001.1"/>
</dbReference>
<feature type="transmembrane region" description="Helical" evidence="1">
    <location>
        <begin position="86"/>
        <end position="111"/>
    </location>
</feature>
<dbReference type="EMBL" id="JACWZZ010000001">
    <property type="protein sequence ID" value="MBD2714845.1"/>
    <property type="molecule type" value="Genomic_DNA"/>
</dbReference>
<evidence type="ECO:0000256" key="1">
    <source>
        <dbReference type="SAM" id="Phobius"/>
    </source>
</evidence>
<evidence type="ECO:0008006" key="4">
    <source>
        <dbReference type="Google" id="ProtNLM"/>
    </source>
</evidence>
<organism evidence="2 3">
    <name type="scientific">Hymenobacter duratus</name>
    <dbReference type="NCBI Taxonomy" id="2771356"/>
    <lineage>
        <taxon>Bacteria</taxon>
        <taxon>Pseudomonadati</taxon>
        <taxon>Bacteroidota</taxon>
        <taxon>Cytophagia</taxon>
        <taxon>Cytophagales</taxon>
        <taxon>Hymenobacteraceae</taxon>
        <taxon>Hymenobacter</taxon>
    </lineage>
</organism>
<gene>
    <name evidence="2" type="ORF">IC231_07335</name>
</gene>